<dbReference type="GO" id="GO:0006629">
    <property type="term" value="P:lipid metabolic process"/>
    <property type="evidence" value="ECO:0007669"/>
    <property type="project" value="InterPro"/>
</dbReference>
<feature type="transmembrane region" description="Helical" evidence="1">
    <location>
        <begin position="248"/>
        <end position="267"/>
    </location>
</feature>
<dbReference type="InterPro" id="IPR001199">
    <property type="entry name" value="Cyt_B5-like_heme/steroid-bd"/>
</dbReference>
<keyword evidence="1" id="KW-0812">Transmembrane</keyword>
<evidence type="ECO:0000256" key="1">
    <source>
        <dbReference type="SAM" id="Phobius"/>
    </source>
</evidence>
<feature type="domain" description="Cytochrome b5 heme-binding" evidence="2">
    <location>
        <begin position="1"/>
        <end position="65"/>
    </location>
</feature>
<gene>
    <name evidence="3" type="ORF">CTAYLR_009499</name>
</gene>
<dbReference type="Gene3D" id="3.10.120.10">
    <property type="entry name" value="Cytochrome b5-like heme/steroid binding domain"/>
    <property type="match status" value="1"/>
</dbReference>
<dbReference type="Pfam" id="PF00487">
    <property type="entry name" value="FA_desaturase"/>
    <property type="match status" value="1"/>
</dbReference>
<evidence type="ECO:0000313" key="3">
    <source>
        <dbReference type="EMBL" id="KAJ8598110.1"/>
    </source>
</evidence>
<dbReference type="CDD" id="cd03506">
    <property type="entry name" value="Delta6-FADS-like"/>
    <property type="match status" value="1"/>
</dbReference>
<proteinExistence type="predicted"/>
<dbReference type="PANTHER" id="PTHR19353">
    <property type="entry name" value="FATTY ACID DESATURASE 2"/>
    <property type="match status" value="1"/>
</dbReference>
<comment type="caution">
    <text evidence="3">The sequence shown here is derived from an EMBL/GenBank/DDBJ whole genome shotgun (WGS) entry which is preliminary data.</text>
</comment>
<reference evidence="3" key="1">
    <citation type="submission" date="2023-01" db="EMBL/GenBank/DDBJ databases">
        <title>Metagenome sequencing of chrysophaentin producing Chrysophaeum taylorii.</title>
        <authorList>
            <person name="Davison J."/>
            <person name="Bewley C."/>
        </authorList>
    </citation>
    <scope>NUCLEOTIDE SEQUENCE</scope>
    <source>
        <strain evidence="3">NIES-1699</strain>
    </source>
</reference>
<dbReference type="PANTHER" id="PTHR19353:SF75">
    <property type="entry name" value="FATTY ACID DESATURASE, PUTATIVE-RELATED"/>
    <property type="match status" value="1"/>
</dbReference>
<dbReference type="GO" id="GO:0016717">
    <property type="term" value="F:oxidoreductase activity, acting on paired donors, with oxidation of a pair of donors resulting in the reduction of molecular oxygen to two molecules of water"/>
    <property type="evidence" value="ECO:0007669"/>
    <property type="project" value="TreeGrafter"/>
</dbReference>
<dbReference type="InterPro" id="IPR036400">
    <property type="entry name" value="Cyt_B5-like_heme/steroid_sf"/>
</dbReference>
<organism evidence="3 4">
    <name type="scientific">Chrysophaeum taylorii</name>
    <dbReference type="NCBI Taxonomy" id="2483200"/>
    <lineage>
        <taxon>Eukaryota</taxon>
        <taxon>Sar</taxon>
        <taxon>Stramenopiles</taxon>
        <taxon>Ochrophyta</taxon>
        <taxon>Pelagophyceae</taxon>
        <taxon>Pelagomonadales</taxon>
        <taxon>Pelagomonadaceae</taxon>
        <taxon>Chrysophaeum</taxon>
    </lineage>
</organism>
<feature type="transmembrane region" description="Helical" evidence="1">
    <location>
        <begin position="98"/>
        <end position="119"/>
    </location>
</feature>
<keyword evidence="4" id="KW-1185">Reference proteome</keyword>
<evidence type="ECO:0000313" key="4">
    <source>
        <dbReference type="Proteomes" id="UP001230188"/>
    </source>
</evidence>
<dbReference type="InterPro" id="IPR005804">
    <property type="entry name" value="FA_desaturase_dom"/>
</dbReference>
<protein>
    <recommendedName>
        <fullName evidence="2">Cytochrome b5 heme-binding domain-containing protein</fullName>
    </recommendedName>
</protein>
<dbReference type="AlphaFoldDB" id="A0AAD7XJ60"/>
<dbReference type="Pfam" id="PF00173">
    <property type="entry name" value="Cyt-b5"/>
    <property type="match status" value="1"/>
</dbReference>
<sequence>MDAKEKTVTVDGHVYDAERFRWVHPGGPLFVSLFGGRDATLAFQSYHGRPFPHDKFKEYLLGTTSSSTKPDPDLAELQTKVRKAVGSGRPTPFQRVKATGLVVLAILVELSCLYSRTWLKSSFLGLLFALVGLNVQHDANHGVMGGGWTQGWIGGSQLMWIQEHVVLHHLHTGTEMDPDAQGSPALKIHPEDPWFFFHALQHWYLLLLEAGYATVPLFGSFFEAIAWQHKFQRKYQLSELAKPWRAQSIAMHLFFYFRMLVIPAYQGELRKCLATMAVGGFYLAFFFFLSHNFEGVDFSQDSFFKQQVATSSNVGGSWLCVLNGGLNYQIEHHLFPRVAHSHYPTIAPIVKQYVTSKNIPYVHFPSVSSNLIAVLSRLKRLGGAIKN</sequence>
<evidence type="ECO:0000259" key="2">
    <source>
        <dbReference type="PROSITE" id="PS50255"/>
    </source>
</evidence>
<dbReference type="InterPro" id="IPR012171">
    <property type="entry name" value="Fatty_acid_desaturase"/>
</dbReference>
<feature type="transmembrane region" description="Helical" evidence="1">
    <location>
        <begin position="203"/>
        <end position="227"/>
    </location>
</feature>
<dbReference type="EMBL" id="JAQMWT010000688">
    <property type="protein sequence ID" value="KAJ8598110.1"/>
    <property type="molecule type" value="Genomic_DNA"/>
</dbReference>
<accession>A0AAD7XJ60</accession>
<dbReference type="SUPFAM" id="SSF55856">
    <property type="entry name" value="Cytochrome b5-like heme/steroid binding domain"/>
    <property type="match status" value="1"/>
</dbReference>
<keyword evidence="1" id="KW-0472">Membrane</keyword>
<name>A0AAD7XJ60_9STRA</name>
<dbReference type="PIRSF" id="PIRSF015921">
    <property type="entry name" value="FA_sphinglp_des"/>
    <property type="match status" value="1"/>
</dbReference>
<dbReference type="PROSITE" id="PS50255">
    <property type="entry name" value="CYTOCHROME_B5_2"/>
    <property type="match status" value="1"/>
</dbReference>
<feature type="transmembrane region" description="Helical" evidence="1">
    <location>
        <begin position="273"/>
        <end position="290"/>
    </location>
</feature>
<keyword evidence="1" id="KW-1133">Transmembrane helix</keyword>
<dbReference type="Proteomes" id="UP001230188">
    <property type="component" value="Unassembled WGS sequence"/>
</dbReference>
<dbReference type="GO" id="GO:0016020">
    <property type="term" value="C:membrane"/>
    <property type="evidence" value="ECO:0007669"/>
    <property type="project" value="TreeGrafter"/>
</dbReference>